<proteinExistence type="predicted"/>
<feature type="transmembrane region" description="Helical" evidence="1">
    <location>
        <begin position="93"/>
        <end position="114"/>
    </location>
</feature>
<evidence type="ECO:0000313" key="2">
    <source>
        <dbReference type="EMBL" id="ASZ52113.1"/>
    </source>
</evidence>
<protein>
    <submittedName>
        <fullName evidence="2">Uncharacterized protein</fullName>
    </submittedName>
</protein>
<dbReference type="AlphaFoldDB" id="A0A249W5U4"/>
<keyword evidence="1" id="KW-0812">Transmembrane</keyword>
<accession>A0A249W5U4</accession>
<keyword evidence="1" id="KW-0472">Membrane</keyword>
<feature type="transmembrane region" description="Helical" evidence="1">
    <location>
        <begin position="20"/>
        <end position="39"/>
    </location>
</feature>
<feature type="transmembrane region" description="Helical" evidence="1">
    <location>
        <begin position="126"/>
        <end position="146"/>
    </location>
</feature>
<sequence length="185" mass="20270">MPTPEPTSVTSSAYLLYDFAPFLSVAMAINFVSSFWTAIRYKAVNNFDRHRDDLVAELNAVYTSGNCSDSDPVIAFNEEAAGYKKKLSFLSKVATCIGVFLVLSQFLLLAIIGFAPQFSLTLFEAISMVFLSLVPSTLFRVIGAFYSNSSVKKLEKTSETIKRSAKAALNDNEKAAYDVQLSVGN</sequence>
<organism evidence="2">
    <name type="scientific">Vibrio parahaemolyticus</name>
    <dbReference type="NCBI Taxonomy" id="670"/>
    <lineage>
        <taxon>Bacteria</taxon>
        <taxon>Pseudomonadati</taxon>
        <taxon>Pseudomonadota</taxon>
        <taxon>Gammaproteobacteria</taxon>
        <taxon>Vibrionales</taxon>
        <taxon>Vibrionaceae</taxon>
        <taxon>Vibrio</taxon>
    </lineage>
</organism>
<evidence type="ECO:0000256" key="1">
    <source>
        <dbReference type="SAM" id="Phobius"/>
    </source>
</evidence>
<dbReference type="RefSeq" id="WP_047724021.1">
    <property type="nucleotide sequence ID" value="NZ_CP023248.2"/>
</dbReference>
<gene>
    <name evidence="2" type="ORF">YA91_16955</name>
</gene>
<dbReference type="EMBL" id="CP023248">
    <property type="protein sequence ID" value="ASZ52113.1"/>
    <property type="molecule type" value="Genomic_DNA"/>
</dbReference>
<name>A0A249W5U4_VIBPH</name>
<reference evidence="2" key="1">
    <citation type="submission" date="2017-09" db="EMBL/GenBank/DDBJ databases">
        <authorList>
            <person name="Ehlers B."/>
            <person name="Leendertz F.H."/>
        </authorList>
    </citation>
    <scope>NUCLEOTIDE SEQUENCE</scope>
    <source>
        <strain evidence="2">MAVP-26</strain>
    </source>
</reference>
<keyword evidence="1" id="KW-1133">Transmembrane helix</keyword>